<evidence type="ECO:0000256" key="3">
    <source>
        <dbReference type="ARBA" id="ARBA00022692"/>
    </source>
</evidence>
<keyword evidence="5 6" id="KW-0472">Membrane</keyword>
<dbReference type="EMBL" id="FTOM01000001">
    <property type="protein sequence ID" value="SIS58934.1"/>
    <property type="molecule type" value="Genomic_DNA"/>
</dbReference>
<protein>
    <submittedName>
        <fullName evidence="8">Sugar phosphate permease</fullName>
    </submittedName>
</protein>
<evidence type="ECO:0000313" key="8">
    <source>
        <dbReference type="EMBL" id="SIS58934.1"/>
    </source>
</evidence>
<feature type="transmembrane region" description="Helical" evidence="6">
    <location>
        <begin position="198"/>
        <end position="221"/>
    </location>
</feature>
<comment type="subcellular location">
    <subcellularLocation>
        <location evidence="1">Cell membrane</location>
        <topology evidence="1">Multi-pass membrane protein</topology>
    </subcellularLocation>
</comment>
<dbReference type="Proteomes" id="UP000186098">
    <property type="component" value="Unassembled WGS sequence"/>
</dbReference>
<feature type="transmembrane region" description="Helical" evidence="6">
    <location>
        <begin position="95"/>
        <end position="117"/>
    </location>
</feature>
<dbReference type="PROSITE" id="PS50850">
    <property type="entry name" value="MFS"/>
    <property type="match status" value="1"/>
</dbReference>
<dbReference type="Gene3D" id="1.20.1250.20">
    <property type="entry name" value="MFS general substrate transporter like domains"/>
    <property type="match status" value="2"/>
</dbReference>
<sequence length="394" mass="40258">MRAGLVFLVLGYVLSQFYRSFLAVLSPTLKAEIGADAGDLATSLGLWYIAFAAMQIPVGAALDRIGPRRVVSLLLALGGGGGAILFALAQGPWAIHAAMIAIGIGCSPVLMGSYFIIARTYPLAAFGALAGAVIGIGSLGNIAGATPLVWVIEALGWRPTLWALAAVTLAVAAAVAVFTRDPEVVAHKDGEAAGLGDLLRLPGMWAILALVFVNYTAAAGIRGVWAGPYLAQVHGADPVTIGNVTLIMGLAMVAGNFAYGAGEKVLGSVRRVNILGNGLLVASLAALWLMPGAGLASVTLLLAAVGFFGSSYPALMAHGRAFLPPHLVGRGVTLLNLFSIVGVGLAQFGSRPVFAQASEAGDPAAAFSALFLFFLAPLALGLVLYLFSRTPDPA</sequence>
<feature type="transmembrane region" description="Helical" evidence="6">
    <location>
        <begin position="161"/>
        <end position="178"/>
    </location>
</feature>
<keyword evidence="2" id="KW-1003">Cell membrane</keyword>
<organism evidence="8 9">
    <name type="scientific">Phaeovulum vinaykumarii</name>
    <dbReference type="NCBI Taxonomy" id="407234"/>
    <lineage>
        <taxon>Bacteria</taxon>
        <taxon>Pseudomonadati</taxon>
        <taxon>Pseudomonadota</taxon>
        <taxon>Alphaproteobacteria</taxon>
        <taxon>Rhodobacterales</taxon>
        <taxon>Paracoccaceae</taxon>
        <taxon>Phaeovulum</taxon>
    </lineage>
</organism>
<evidence type="ECO:0000256" key="2">
    <source>
        <dbReference type="ARBA" id="ARBA00022475"/>
    </source>
</evidence>
<keyword evidence="9" id="KW-1185">Reference proteome</keyword>
<feature type="transmembrane region" description="Helical" evidence="6">
    <location>
        <begin position="45"/>
        <end position="63"/>
    </location>
</feature>
<evidence type="ECO:0000256" key="1">
    <source>
        <dbReference type="ARBA" id="ARBA00004651"/>
    </source>
</evidence>
<dbReference type="InterPro" id="IPR011701">
    <property type="entry name" value="MFS"/>
</dbReference>
<proteinExistence type="predicted"/>
<feature type="domain" description="Major facilitator superfamily (MFS) profile" evidence="7">
    <location>
        <begin position="4"/>
        <end position="393"/>
    </location>
</feature>
<dbReference type="STRING" id="407234.SAMN05421795_101790"/>
<feature type="transmembrane region" description="Helical" evidence="6">
    <location>
        <begin position="70"/>
        <end position="89"/>
    </location>
</feature>
<feature type="transmembrane region" description="Helical" evidence="6">
    <location>
        <begin position="295"/>
        <end position="315"/>
    </location>
</feature>
<dbReference type="PANTHER" id="PTHR43124">
    <property type="entry name" value="PURINE EFFLUX PUMP PBUE"/>
    <property type="match status" value="1"/>
</dbReference>
<feature type="transmembrane region" description="Helical" evidence="6">
    <location>
        <begin position="241"/>
        <end position="260"/>
    </location>
</feature>
<dbReference type="InterPro" id="IPR020846">
    <property type="entry name" value="MFS_dom"/>
</dbReference>
<keyword evidence="4 6" id="KW-1133">Transmembrane helix</keyword>
<evidence type="ECO:0000313" key="9">
    <source>
        <dbReference type="Proteomes" id="UP000186098"/>
    </source>
</evidence>
<feature type="transmembrane region" description="Helical" evidence="6">
    <location>
        <begin position="366"/>
        <end position="387"/>
    </location>
</feature>
<evidence type="ECO:0000256" key="5">
    <source>
        <dbReference type="ARBA" id="ARBA00023136"/>
    </source>
</evidence>
<dbReference type="InterPro" id="IPR036259">
    <property type="entry name" value="MFS_trans_sf"/>
</dbReference>
<dbReference type="OrthoDB" id="272777at2"/>
<dbReference type="InterPro" id="IPR050189">
    <property type="entry name" value="MFS_Efflux_Transporters"/>
</dbReference>
<name>A0A1N7KBX7_9RHOB</name>
<evidence type="ECO:0000256" key="4">
    <source>
        <dbReference type="ARBA" id="ARBA00022989"/>
    </source>
</evidence>
<dbReference type="GO" id="GO:0022857">
    <property type="term" value="F:transmembrane transporter activity"/>
    <property type="evidence" value="ECO:0007669"/>
    <property type="project" value="InterPro"/>
</dbReference>
<dbReference type="PANTHER" id="PTHR43124:SF3">
    <property type="entry name" value="CHLORAMPHENICOL EFFLUX PUMP RV0191"/>
    <property type="match status" value="1"/>
</dbReference>
<dbReference type="Pfam" id="PF07690">
    <property type="entry name" value="MFS_1"/>
    <property type="match status" value="1"/>
</dbReference>
<feature type="transmembrane region" description="Helical" evidence="6">
    <location>
        <begin position="124"/>
        <end position="149"/>
    </location>
</feature>
<accession>A0A1N7KBX7</accession>
<feature type="transmembrane region" description="Helical" evidence="6">
    <location>
        <begin position="272"/>
        <end position="289"/>
    </location>
</feature>
<dbReference type="AlphaFoldDB" id="A0A1N7KBX7"/>
<feature type="transmembrane region" description="Helical" evidence="6">
    <location>
        <begin position="327"/>
        <end position="346"/>
    </location>
</feature>
<evidence type="ECO:0000256" key="6">
    <source>
        <dbReference type="SAM" id="Phobius"/>
    </source>
</evidence>
<reference evidence="9" key="1">
    <citation type="submission" date="2017-01" db="EMBL/GenBank/DDBJ databases">
        <authorList>
            <person name="Varghese N."/>
            <person name="Submissions S."/>
        </authorList>
    </citation>
    <scope>NUCLEOTIDE SEQUENCE [LARGE SCALE GENOMIC DNA]</scope>
    <source>
        <strain evidence="9">DSM 18714</strain>
    </source>
</reference>
<gene>
    <name evidence="8" type="ORF">SAMN05421795_101790</name>
</gene>
<dbReference type="RefSeq" id="WP_076363566.1">
    <property type="nucleotide sequence ID" value="NZ_FTOM01000001.1"/>
</dbReference>
<dbReference type="GO" id="GO:0005886">
    <property type="term" value="C:plasma membrane"/>
    <property type="evidence" value="ECO:0007669"/>
    <property type="project" value="UniProtKB-SubCell"/>
</dbReference>
<evidence type="ECO:0000259" key="7">
    <source>
        <dbReference type="PROSITE" id="PS50850"/>
    </source>
</evidence>
<dbReference type="SUPFAM" id="SSF103473">
    <property type="entry name" value="MFS general substrate transporter"/>
    <property type="match status" value="1"/>
</dbReference>
<keyword evidence="3 6" id="KW-0812">Transmembrane</keyword>